<keyword evidence="4" id="KW-1185">Reference proteome</keyword>
<dbReference type="Proteomes" id="UP000320244">
    <property type="component" value="Unassembled WGS sequence"/>
</dbReference>
<dbReference type="SUPFAM" id="SSF51556">
    <property type="entry name" value="Metallo-dependent hydrolases"/>
    <property type="match status" value="1"/>
</dbReference>
<keyword evidence="1 3" id="KW-0378">Hydrolase</keyword>
<dbReference type="PANTHER" id="PTHR43794">
    <property type="entry name" value="AMINOHYDROLASE SSNA-RELATED"/>
    <property type="match status" value="1"/>
</dbReference>
<reference evidence="3 4" key="1">
    <citation type="submission" date="2019-05" db="EMBL/GenBank/DDBJ databases">
        <authorList>
            <person name="Lee S.D."/>
        </authorList>
    </citation>
    <scope>NUCLEOTIDE SEQUENCE [LARGE SCALE GENOMIC DNA]</scope>
    <source>
        <strain evidence="3 4">C5-26</strain>
    </source>
</reference>
<evidence type="ECO:0000313" key="4">
    <source>
        <dbReference type="Proteomes" id="UP000320244"/>
    </source>
</evidence>
<accession>A0A563DY83</accession>
<dbReference type="GO" id="GO:0016810">
    <property type="term" value="F:hydrolase activity, acting on carbon-nitrogen (but not peptide) bonds"/>
    <property type="evidence" value="ECO:0007669"/>
    <property type="project" value="InterPro"/>
</dbReference>
<reference evidence="3 4" key="2">
    <citation type="submission" date="2019-08" db="EMBL/GenBank/DDBJ databases">
        <title>Jejuicoccus antrihumi gen. nov., sp. nov., a new member of the family Dermacoccaceae isolated from a cave.</title>
        <authorList>
            <person name="Schumann P."/>
            <person name="Kim I.S."/>
        </authorList>
    </citation>
    <scope>NUCLEOTIDE SEQUENCE [LARGE SCALE GENOMIC DNA]</scope>
    <source>
        <strain evidence="3 4">C5-26</strain>
    </source>
</reference>
<dbReference type="InterPro" id="IPR011059">
    <property type="entry name" value="Metal-dep_hydrolase_composite"/>
</dbReference>
<organism evidence="3 4">
    <name type="scientific">Leekyejoonella antrihumi</name>
    <dbReference type="NCBI Taxonomy" id="1660198"/>
    <lineage>
        <taxon>Bacteria</taxon>
        <taxon>Bacillati</taxon>
        <taxon>Actinomycetota</taxon>
        <taxon>Actinomycetes</taxon>
        <taxon>Micrococcales</taxon>
        <taxon>Dermacoccaceae</taxon>
        <taxon>Leekyejoonella</taxon>
    </lineage>
</organism>
<dbReference type="SUPFAM" id="SSF51338">
    <property type="entry name" value="Composite domain of metallo-dependent hydrolases"/>
    <property type="match status" value="1"/>
</dbReference>
<evidence type="ECO:0000256" key="1">
    <source>
        <dbReference type="ARBA" id="ARBA00022801"/>
    </source>
</evidence>
<dbReference type="InterPro" id="IPR006680">
    <property type="entry name" value="Amidohydro-rel"/>
</dbReference>
<dbReference type="Gene3D" id="3.20.20.140">
    <property type="entry name" value="Metal-dependent hydrolases"/>
    <property type="match status" value="1"/>
</dbReference>
<dbReference type="Gene3D" id="2.30.40.10">
    <property type="entry name" value="Urease, subunit C, domain 1"/>
    <property type="match status" value="1"/>
</dbReference>
<dbReference type="AlphaFoldDB" id="A0A563DY83"/>
<protein>
    <submittedName>
        <fullName evidence="3">Amidohydrolase family protein</fullName>
    </submittedName>
</protein>
<proteinExistence type="predicted"/>
<evidence type="ECO:0000313" key="3">
    <source>
        <dbReference type="EMBL" id="TWP35165.1"/>
    </source>
</evidence>
<dbReference type="Pfam" id="PF01979">
    <property type="entry name" value="Amidohydro_1"/>
    <property type="match status" value="1"/>
</dbReference>
<dbReference type="OrthoDB" id="3204583at2"/>
<dbReference type="RefSeq" id="WP_146317727.1">
    <property type="nucleotide sequence ID" value="NZ_VCQV01000021.1"/>
</dbReference>
<sequence>MRSRVAARYVLAHIDGHHALLTDGEVVWEGDRLIFVGRSFPGPVDEHFDLGESLVLPGFIDLDALTDIDHLMLDSWQGDSLADGLVWSREYAARARQVFSARERLAIRDYALAQLALHGVTTYMPIASEVHSEWAESFDDLIAMAEASRRVGLRGYLGPSYRSGVNVVDDNGTRDIYRDPSRGQAGLRDAIRFLDWCATQADPLVNGVLLPCRIETLDADLMRATAQVSAERGALVRLHAMQGRLERELITRWHGMTPLDLIEHTGLLNDRLLVPHAIFTDQSSLLPDVEPGHDVSRLAAAGVSVIHCPLTSFRYGNVLESFGRYRAAGVNLALGTDSFPPDLVRGMDIGVHLAKWVDGRRDAAPAEHYLDAATLGGAAALKRDDLGRLEPGAQADLIALSLNDIRDGALDDPIRTLLLSGTARQVTHSVVAGRTVVRDGALPGIDTNALRAQGQELFARMRAAYPSRDVRHRSEAELFPSTFPAFPLQQDRELASVERRLR</sequence>
<dbReference type="InterPro" id="IPR032466">
    <property type="entry name" value="Metal_Hydrolase"/>
</dbReference>
<evidence type="ECO:0000259" key="2">
    <source>
        <dbReference type="Pfam" id="PF01979"/>
    </source>
</evidence>
<dbReference type="EMBL" id="VCQV01000021">
    <property type="protein sequence ID" value="TWP35165.1"/>
    <property type="molecule type" value="Genomic_DNA"/>
</dbReference>
<gene>
    <name evidence="3" type="ORF">FGL98_14650</name>
</gene>
<comment type="caution">
    <text evidence="3">The sequence shown here is derived from an EMBL/GenBank/DDBJ whole genome shotgun (WGS) entry which is preliminary data.</text>
</comment>
<feature type="domain" description="Amidohydrolase-related" evidence="2">
    <location>
        <begin position="112"/>
        <end position="436"/>
    </location>
</feature>
<dbReference type="NCBIfam" id="NF004801">
    <property type="entry name" value="PRK06151.1"/>
    <property type="match status" value="1"/>
</dbReference>
<dbReference type="InterPro" id="IPR050287">
    <property type="entry name" value="MTA/SAH_deaminase"/>
</dbReference>
<name>A0A563DY83_9MICO</name>
<dbReference type="PANTHER" id="PTHR43794:SF11">
    <property type="entry name" value="AMIDOHYDROLASE-RELATED DOMAIN-CONTAINING PROTEIN"/>
    <property type="match status" value="1"/>
</dbReference>